<dbReference type="Proteomes" id="UP000249340">
    <property type="component" value="Chromosome"/>
</dbReference>
<dbReference type="PANTHER" id="PTHR47505">
    <property type="entry name" value="DNA UTILIZATION PROTEIN YHGH"/>
    <property type="match status" value="1"/>
</dbReference>
<dbReference type="InterPro" id="IPR051910">
    <property type="entry name" value="ComF/GntX_DNA_util-trans"/>
</dbReference>
<feature type="region of interest" description="Disordered" evidence="2">
    <location>
        <begin position="235"/>
        <end position="277"/>
    </location>
</feature>
<reference evidence="5" key="1">
    <citation type="submission" date="2018-07" db="EMBL/GenBank/DDBJ databases">
        <title>Streptacidiphilus bronchialis DSM 106435 chromosome.</title>
        <authorList>
            <person name="Batra D."/>
            <person name="Gulvik C.A."/>
        </authorList>
    </citation>
    <scope>NUCLEOTIDE SEQUENCE [LARGE SCALE GENOMIC DNA]</scope>
    <source>
        <strain evidence="5">DSM 106435</strain>
    </source>
</reference>
<dbReference type="KEGG" id="stri:C7M71_010465"/>
<feature type="domain" description="Phosphoribosyltransferase" evidence="3">
    <location>
        <begin position="193"/>
        <end position="235"/>
    </location>
</feature>
<gene>
    <name evidence="4" type="ORF">C7M71_010465</name>
</gene>
<dbReference type="InterPro" id="IPR029057">
    <property type="entry name" value="PRTase-like"/>
</dbReference>
<keyword evidence="5" id="KW-1185">Reference proteome</keyword>
<name>A0A345SVP0_9ACTN</name>
<dbReference type="AlphaFoldDB" id="A0A345SVP0"/>
<evidence type="ECO:0000256" key="2">
    <source>
        <dbReference type="SAM" id="MobiDB-lite"/>
    </source>
</evidence>
<evidence type="ECO:0000256" key="1">
    <source>
        <dbReference type="ARBA" id="ARBA00008007"/>
    </source>
</evidence>
<dbReference type="Pfam" id="PF00156">
    <property type="entry name" value="Pribosyltran"/>
    <property type="match status" value="1"/>
</dbReference>
<organism evidence="4 5">
    <name type="scientific">Peterkaempfera bronchialis</name>
    <dbReference type="NCBI Taxonomy" id="2126346"/>
    <lineage>
        <taxon>Bacteria</taxon>
        <taxon>Bacillati</taxon>
        <taxon>Actinomycetota</taxon>
        <taxon>Actinomycetes</taxon>
        <taxon>Kitasatosporales</taxon>
        <taxon>Streptomycetaceae</taxon>
        <taxon>Peterkaempfera</taxon>
    </lineage>
</organism>
<evidence type="ECO:0000313" key="5">
    <source>
        <dbReference type="Proteomes" id="UP000249340"/>
    </source>
</evidence>
<feature type="compositionally biased region" description="Basic residues" evidence="2">
    <location>
        <begin position="266"/>
        <end position="277"/>
    </location>
</feature>
<sequence length="277" mass="28753">MDPAAAPRPARPLDALLDLLLPGRCAGCGSDGGQLCTRCRAALETAPGHPVRPDPPPPGLPPVYAATEYAGPVRGLLLAHKERGALRLADPLGRALATAVHAAAADGLTGRAPIPLLLVPVPSARRAVRARGHDPVHRLARVAARELRRAGVPGRAAAVLRPVRPVADQAGLGAADRRRNLAGALAVRPGAAAGLRHRQVVLVDDLVTTGATLAEAARALGAVGAQVPVAATVAATARRTGGTGRPDRNRTDRTRTDRNHPDRNRTGHARRDHARPR</sequence>
<dbReference type="RefSeq" id="WP_114914306.1">
    <property type="nucleotide sequence ID" value="NZ_CP031264.1"/>
</dbReference>
<protein>
    <submittedName>
        <fullName evidence="4">ComF family protein</fullName>
    </submittedName>
</protein>
<proteinExistence type="inferred from homology"/>
<dbReference type="PANTHER" id="PTHR47505:SF1">
    <property type="entry name" value="DNA UTILIZATION PROTEIN YHGH"/>
    <property type="match status" value="1"/>
</dbReference>
<accession>A0A345SVP0</accession>
<feature type="compositionally biased region" description="Basic and acidic residues" evidence="2">
    <location>
        <begin position="245"/>
        <end position="265"/>
    </location>
</feature>
<dbReference type="EMBL" id="CP031264">
    <property type="protein sequence ID" value="AXI77795.1"/>
    <property type="molecule type" value="Genomic_DNA"/>
</dbReference>
<dbReference type="OrthoDB" id="5244859at2"/>
<dbReference type="InterPro" id="IPR000836">
    <property type="entry name" value="PRTase_dom"/>
</dbReference>
<evidence type="ECO:0000313" key="4">
    <source>
        <dbReference type="EMBL" id="AXI77795.1"/>
    </source>
</evidence>
<comment type="similarity">
    <text evidence="1">Belongs to the ComF/GntX family.</text>
</comment>
<dbReference type="SUPFAM" id="SSF53271">
    <property type="entry name" value="PRTase-like"/>
    <property type="match status" value="1"/>
</dbReference>
<dbReference type="Gene3D" id="3.40.50.2020">
    <property type="match status" value="1"/>
</dbReference>
<dbReference type="CDD" id="cd06223">
    <property type="entry name" value="PRTases_typeI"/>
    <property type="match status" value="1"/>
</dbReference>
<evidence type="ECO:0000259" key="3">
    <source>
        <dbReference type="Pfam" id="PF00156"/>
    </source>
</evidence>